<sequence>MDDELCAAIAAQDLALIHKLIKEGKDPDALNSGKYLPLNIAVDLCNIDIIKCLVASNCSVNKRNGFGRLPLHEAAMTNKSDAVNVIKFLLDCGGLPDTTDFNGETPLMTACYWSNADSVDILATHVSNVNYQAAITERAAIHYAAMRDDARIINVLLSHGADPDLCDDDQETPLIIATRSNIVRVVEALLAKNCCLNYKGFMDYTALHWAVYSNHATIVRLLLDHGASVNEPNCLNRLPLHMAASCNAVDSAWLLLEAGAQTECVDSSGITPLLAAVQLGHSAVVKVLLHANANADHCTKENCSPLMLALEKMHINVAVDLVSVGCTLESYWENRQSLAPSGDKDFFWHMAHSDNKLTSFIKHCLHNVDTLQHLCRCTIRRQLPRSHQIHRDIQQLNLPTALKHYVAMDELLTEMKFSHC</sequence>
<dbReference type="PANTHER" id="PTHR24198:SF165">
    <property type="entry name" value="ANKYRIN REPEAT-CONTAINING PROTEIN-RELATED"/>
    <property type="match status" value="1"/>
</dbReference>
<dbReference type="InterPro" id="IPR036770">
    <property type="entry name" value="Ankyrin_rpt-contain_sf"/>
</dbReference>
<feature type="repeat" description="ANK" evidence="3">
    <location>
        <begin position="136"/>
        <end position="168"/>
    </location>
</feature>
<feature type="repeat" description="ANK" evidence="3">
    <location>
        <begin position="202"/>
        <end position="234"/>
    </location>
</feature>
<feature type="domain" description="SOCS box" evidence="4">
    <location>
        <begin position="367"/>
        <end position="406"/>
    </location>
</feature>
<dbReference type="Gene3D" id="1.10.750.20">
    <property type="entry name" value="SOCS box"/>
    <property type="match status" value="1"/>
</dbReference>
<dbReference type="PROSITE" id="PS50088">
    <property type="entry name" value="ANK_REPEAT"/>
    <property type="match status" value="5"/>
</dbReference>
<dbReference type="PROSITE" id="PS50297">
    <property type="entry name" value="ANK_REP_REGION"/>
    <property type="match status" value="3"/>
</dbReference>
<organism evidence="5 6">
    <name type="scientific">Paralvinella palmiformis</name>
    <dbReference type="NCBI Taxonomy" id="53620"/>
    <lineage>
        <taxon>Eukaryota</taxon>
        <taxon>Metazoa</taxon>
        <taxon>Spiralia</taxon>
        <taxon>Lophotrochozoa</taxon>
        <taxon>Annelida</taxon>
        <taxon>Polychaeta</taxon>
        <taxon>Sedentaria</taxon>
        <taxon>Canalipalpata</taxon>
        <taxon>Terebellida</taxon>
        <taxon>Terebelliformia</taxon>
        <taxon>Alvinellidae</taxon>
        <taxon>Paralvinella</taxon>
    </lineage>
</organism>
<protein>
    <recommendedName>
        <fullName evidence="4">SOCS box domain-containing protein</fullName>
    </recommendedName>
</protein>
<evidence type="ECO:0000313" key="5">
    <source>
        <dbReference type="EMBL" id="KAK2156258.1"/>
    </source>
</evidence>
<dbReference type="AlphaFoldDB" id="A0AAD9JN39"/>
<dbReference type="PROSITE" id="PS50225">
    <property type="entry name" value="SOCS"/>
    <property type="match status" value="1"/>
</dbReference>
<comment type="caution">
    <text evidence="5">The sequence shown here is derived from an EMBL/GenBank/DDBJ whole genome shotgun (WGS) entry which is preliminary data.</text>
</comment>
<feature type="repeat" description="ANK" evidence="3">
    <location>
        <begin position="268"/>
        <end position="300"/>
    </location>
</feature>
<reference evidence="5" key="1">
    <citation type="journal article" date="2023" name="Mol. Biol. Evol.">
        <title>Third-Generation Sequencing Reveals the Adaptive Role of the Epigenome in Three Deep-Sea Polychaetes.</title>
        <authorList>
            <person name="Perez M."/>
            <person name="Aroh O."/>
            <person name="Sun Y."/>
            <person name="Lan Y."/>
            <person name="Juniper S.K."/>
            <person name="Young C.R."/>
            <person name="Angers B."/>
            <person name="Qian P.Y."/>
        </authorList>
    </citation>
    <scope>NUCLEOTIDE SEQUENCE</scope>
    <source>
        <strain evidence="5">P08H-3</strain>
    </source>
</reference>
<dbReference type="Pfam" id="PF07525">
    <property type="entry name" value="SOCS_box"/>
    <property type="match status" value="1"/>
</dbReference>
<dbReference type="GO" id="GO:0005737">
    <property type="term" value="C:cytoplasm"/>
    <property type="evidence" value="ECO:0007669"/>
    <property type="project" value="TreeGrafter"/>
</dbReference>
<dbReference type="Pfam" id="PF12796">
    <property type="entry name" value="Ank_2"/>
    <property type="match status" value="3"/>
</dbReference>
<evidence type="ECO:0000256" key="1">
    <source>
        <dbReference type="ARBA" id="ARBA00022737"/>
    </source>
</evidence>
<dbReference type="SUPFAM" id="SSF158235">
    <property type="entry name" value="SOCS box-like"/>
    <property type="match status" value="1"/>
</dbReference>
<dbReference type="PANTHER" id="PTHR24198">
    <property type="entry name" value="ANKYRIN REPEAT AND PROTEIN KINASE DOMAIN-CONTAINING PROTEIN"/>
    <property type="match status" value="1"/>
</dbReference>
<dbReference type="EMBL" id="JAODUP010000217">
    <property type="protein sequence ID" value="KAK2156258.1"/>
    <property type="molecule type" value="Genomic_DNA"/>
</dbReference>
<evidence type="ECO:0000256" key="2">
    <source>
        <dbReference type="ARBA" id="ARBA00023043"/>
    </source>
</evidence>
<dbReference type="SMART" id="SM00248">
    <property type="entry name" value="ANK"/>
    <property type="match status" value="10"/>
</dbReference>
<feature type="repeat" description="ANK" evidence="3">
    <location>
        <begin position="66"/>
        <end position="101"/>
    </location>
</feature>
<keyword evidence="2 3" id="KW-0040">ANK repeat</keyword>
<keyword evidence="1" id="KW-0677">Repeat</keyword>
<dbReference type="Proteomes" id="UP001208570">
    <property type="component" value="Unassembled WGS sequence"/>
</dbReference>
<dbReference type="InterPro" id="IPR002110">
    <property type="entry name" value="Ankyrin_rpt"/>
</dbReference>
<evidence type="ECO:0000313" key="6">
    <source>
        <dbReference type="Proteomes" id="UP001208570"/>
    </source>
</evidence>
<evidence type="ECO:0000259" key="4">
    <source>
        <dbReference type="PROSITE" id="PS50225"/>
    </source>
</evidence>
<accession>A0AAD9JN39</accession>
<dbReference type="PRINTS" id="PR01415">
    <property type="entry name" value="ANKYRIN"/>
</dbReference>
<name>A0AAD9JN39_9ANNE</name>
<keyword evidence="6" id="KW-1185">Reference proteome</keyword>
<proteinExistence type="predicted"/>
<dbReference type="InterPro" id="IPR001496">
    <property type="entry name" value="SOCS_box"/>
</dbReference>
<dbReference type="GO" id="GO:0035556">
    <property type="term" value="P:intracellular signal transduction"/>
    <property type="evidence" value="ECO:0007669"/>
    <property type="project" value="InterPro"/>
</dbReference>
<gene>
    <name evidence="5" type="ORF">LSH36_217g01035</name>
</gene>
<feature type="repeat" description="ANK" evidence="3">
    <location>
        <begin position="235"/>
        <end position="267"/>
    </location>
</feature>
<dbReference type="FunFam" id="1.10.750.20:FF:000001">
    <property type="entry name" value="Ankyrin repeat and SOCS box containing 1"/>
    <property type="match status" value="1"/>
</dbReference>
<dbReference type="SUPFAM" id="SSF48403">
    <property type="entry name" value="Ankyrin repeat"/>
    <property type="match status" value="1"/>
</dbReference>
<dbReference type="Gene3D" id="1.25.40.20">
    <property type="entry name" value="Ankyrin repeat-containing domain"/>
    <property type="match status" value="3"/>
</dbReference>
<dbReference type="InterPro" id="IPR036036">
    <property type="entry name" value="SOCS_box-like_dom_sf"/>
</dbReference>
<evidence type="ECO:0000256" key="3">
    <source>
        <dbReference type="PROSITE-ProRule" id="PRU00023"/>
    </source>
</evidence>
<dbReference type="SMART" id="SM00969">
    <property type="entry name" value="SOCS_box"/>
    <property type="match status" value="1"/>
</dbReference>